<dbReference type="Gene3D" id="2.10.260.10">
    <property type="match status" value="1"/>
</dbReference>
<name>A0A1G9GVE7_9RHOB</name>
<gene>
    <name evidence="2" type="ORF">SAMN05216257_10918</name>
</gene>
<dbReference type="Pfam" id="PF04014">
    <property type="entry name" value="MazE_antitoxin"/>
    <property type="match status" value="1"/>
</dbReference>
<dbReference type="RefSeq" id="WP_092501199.1">
    <property type="nucleotide sequence ID" value="NZ_FNFV01000009.1"/>
</dbReference>
<dbReference type="InterPro" id="IPR007159">
    <property type="entry name" value="SpoVT-AbrB_dom"/>
</dbReference>
<dbReference type="NCBIfam" id="TIGR01439">
    <property type="entry name" value="lp_hng_hel_AbrB"/>
    <property type="match status" value="1"/>
</dbReference>
<evidence type="ECO:0000259" key="1">
    <source>
        <dbReference type="SMART" id="SM00966"/>
    </source>
</evidence>
<dbReference type="STRING" id="990712.SAMN05216257_10918"/>
<organism evidence="2 3">
    <name type="scientific">Meinhardsimonia xiamenensis</name>
    <dbReference type="NCBI Taxonomy" id="990712"/>
    <lineage>
        <taxon>Bacteria</taxon>
        <taxon>Pseudomonadati</taxon>
        <taxon>Pseudomonadota</taxon>
        <taxon>Alphaproteobacteria</taxon>
        <taxon>Rhodobacterales</taxon>
        <taxon>Paracoccaceae</taxon>
        <taxon>Meinhardsimonia</taxon>
    </lineage>
</organism>
<sequence>MPETAKLSSKFQISIPKAVREAQGWKAGQTFAFIPKGTGVLVVPVPRRDDLKGLAKGANPADYRDHADRF</sequence>
<dbReference type="InterPro" id="IPR037914">
    <property type="entry name" value="SpoVT-AbrB_sf"/>
</dbReference>
<keyword evidence="3" id="KW-1185">Reference proteome</keyword>
<proteinExistence type="predicted"/>
<dbReference type="AlphaFoldDB" id="A0A1G9GVE7"/>
<dbReference type="EMBL" id="FNFV01000009">
    <property type="protein sequence ID" value="SDL04253.1"/>
    <property type="molecule type" value="Genomic_DNA"/>
</dbReference>
<evidence type="ECO:0000313" key="2">
    <source>
        <dbReference type="EMBL" id="SDL04253.1"/>
    </source>
</evidence>
<evidence type="ECO:0000313" key="3">
    <source>
        <dbReference type="Proteomes" id="UP000199328"/>
    </source>
</evidence>
<dbReference type="SMART" id="SM00966">
    <property type="entry name" value="SpoVT_AbrB"/>
    <property type="match status" value="1"/>
</dbReference>
<reference evidence="3" key="1">
    <citation type="submission" date="2016-10" db="EMBL/GenBank/DDBJ databases">
        <authorList>
            <person name="Varghese N."/>
            <person name="Submissions S."/>
        </authorList>
    </citation>
    <scope>NUCLEOTIDE SEQUENCE [LARGE SCALE GENOMIC DNA]</scope>
    <source>
        <strain evidence="3">CGMCC 1.10789</strain>
    </source>
</reference>
<dbReference type="SUPFAM" id="SSF89447">
    <property type="entry name" value="AbrB/MazE/MraZ-like"/>
    <property type="match status" value="1"/>
</dbReference>
<dbReference type="Proteomes" id="UP000199328">
    <property type="component" value="Unassembled WGS sequence"/>
</dbReference>
<protein>
    <submittedName>
        <fullName evidence="2">Looped-hinge helix DNA binding domain-containing protein, AbrB family</fullName>
    </submittedName>
</protein>
<feature type="domain" description="SpoVT-AbrB" evidence="1">
    <location>
        <begin position="5"/>
        <end position="50"/>
    </location>
</feature>
<dbReference type="OrthoDB" id="7160352at2"/>
<dbReference type="GO" id="GO:0003677">
    <property type="term" value="F:DNA binding"/>
    <property type="evidence" value="ECO:0007669"/>
    <property type="project" value="InterPro"/>
</dbReference>
<accession>A0A1G9GVE7</accession>